<dbReference type="GO" id="GO:0008233">
    <property type="term" value="F:peptidase activity"/>
    <property type="evidence" value="ECO:0007669"/>
    <property type="project" value="UniProtKB-KW"/>
</dbReference>
<evidence type="ECO:0000256" key="1">
    <source>
        <dbReference type="ARBA" id="ARBA00022612"/>
    </source>
</evidence>
<dbReference type="InterPro" id="IPR054613">
    <property type="entry name" value="Peptidase_S78_dom"/>
</dbReference>
<comment type="caution">
    <text evidence="5">The sequence shown here is derived from an EMBL/GenBank/DDBJ whole genome shotgun (WGS) entry which is preliminary data.</text>
</comment>
<evidence type="ECO:0000259" key="4">
    <source>
        <dbReference type="Pfam" id="PF04586"/>
    </source>
</evidence>
<evidence type="ECO:0000256" key="2">
    <source>
        <dbReference type="ARBA" id="ARBA00022670"/>
    </source>
</evidence>
<dbReference type="OrthoDB" id="64791at2"/>
<keyword evidence="2" id="KW-0645">Protease</keyword>
<reference evidence="5 6" key="1">
    <citation type="submission" date="2018-06" db="EMBL/GenBank/DDBJ databases">
        <title>NTM in soil in Japan.</title>
        <authorList>
            <person name="Ohya K."/>
        </authorList>
    </citation>
    <scope>NUCLEOTIDE SEQUENCE [LARGE SCALE GENOMIC DNA]</scope>
    <source>
        <strain evidence="5 6">GF28</strain>
    </source>
</reference>
<dbReference type="Proteomes" id="UP000250915">
    <property type="component" value="Unassembled WGS sequence"/>
</dbReference>
<accession>A0A329M8C1</accession>
<sequence>MSTLQLRSATEGAEVLGVSFDERIITVCVVPYEQPTPVEHRGELWTETFARGAFDNTLKNVDPTSIRVNRGHDKTKTIGKVVALYPNDPRGLVADIRIANTALGDDSLGLAAEGCLSASIGAYNRPSGVISDRYNRTRRVVEAFLDHVALVENPAYSGAEVLAVRSRSVGTPNMDSIINAPIFTWAEQRLDPVHRWARKRLGF</sequence>
<organism evidence="5 6">
    <name type="scientific">Mycobacterium colombiense</name>
    <dbReference type="NCBI Taxonomy" id="339268"/>
    <lineage>
        <taxon>Bacteria</taxon>
        <taxon>Bacillati</taxon>
        <taxon>Actinomycetota</taxon>
        <taxon>Actinomycetes</taxon>
        <taxon>Mycobacteriales</taxon>
        <taxon>Mycobacteriaceae</taxon>
        <taxon>Mycobacterium</taxon>
        <taxon>Mycobacterium avium complex (MAC)</taxon>
    </lineage>
</organism>
<evidence type="ECO:0000313" key="6">
    <source>
        <dbReference type="Proteomes" id="UP000250915"/>
    </source>
</evidence>
<evidence type="ECO:0000256" key="3">
    <source>
        <dbReference type="ARBA" id="ARBA00022801"/>
    </source>
</evidence>
<dbReference type="EMBL" id="QMEV01000004">
    <property type="protein sequence ID" value="RAV16008.1"/>
    <property type="molecule type" value="Genomic_DNA"/>
</dbReference>
<feature type="domain" description="Prohead serine protease" evidence="4">
    <location>
        <begin position="45"/>
        <end position="165"/>
    </location>
</feature>
<evidence type="ECO:0000313" key="5">
    <source>
        <dbReference type="EMBL" id="RAV16008.1"/>
    </source>
</evidence>
<keyword evidence="3" id="KW-0378">Hydrolase</keyword>
<name>A0A329M8C1_9MYCO</name>
<proteinExistence type="predicted"/>
<protein>
    <recommendedName>
        <fullName evidence="4">Prohead serine protease domain-containing protein</fullName>
    </recommendedName>
</protein>
<gene>
    <name evidence="5" type="ORF">DQP57_03835</name>
</gene>
<dbReference type="RefSeq" id="WP_112631719.1">
    <property type="nucleotide sequence ID" value="NZ_QMEV01000004.1"/>
</dbReference>
<dbReference type="Pfam" id="PF04586">
    <property type="entry name" value="Peptidase_S78"/>
    <property type="match status" value="1"/>
</dbReference>
<keyword evidence="1" id="KW-1188">Viral release from host cell</keyword>
<dbReference type="AlphaFoldDB" id="A0A329M8C1"/>
<dbReference type="GO" id="GO:0006508">
    <property type="term" value="P:proteolysis"/>
    <property type="evidence" value="ECO:0007669"/>
    <property type="project" value="UniProtKB-KW"/>
</dbReference>